<protein>
    <recommendedName>
        <fullName evidence="4">DUF4064 domain-containing protein</fullName>
    </recommendedName>
</protein>
<keyword evidence="3" id="KW-1185">Reference proteome</keyword>
<evidence type="ECO:0000313" key="2">
    <source>
        <dbReference type="EMBL" id="SDY58639.1"/>
    </source>
</evidence>
<name>A0A1H3L338_9PSEU</name>
<feature type="transmembrane region" description="Helical" evidence="1">
    <location>
        <begin position="115"/>
        <end position="132"/>
    </location>
</feature>
<feature type="transmembrane region" description="Helical" evidence="1">
    <location>
        <begin position="93"/>
        <end position="109"/>
    </location>
</feature>
<accession>A0A1H3L338</accession>
<sequence length="147" mass="16346">MSDETPTEVKVSFWLWVAAAVFMVAAYLSLFILRQHFIDEQVKNNVDPKATADKIASGATYFLLAMLIGAIVMGCLFVLFAWKAREGTRSARTVLTGLLIATVLFLIFIKLNGLAFLFGPLFGLIALLLMYLPKVQPYFPKVGRQLP</sequence>
<proteinExistence type="predicted"/>
<keyword evidence="1" id="KW-0472">Membrane</keyword>
<evidence type="ECO:0008006" key="4">
    <source>
        <dbReference type="Google" id="ProtNLM"/>
    </source>
</evidence>
<keyword evidence="1" id="KW-0812">Transmembrane</keyword>
<organism evidence="2 3">
    <name type="scientific">Amycolatopsis xylanica</name>
    <dbReference type="NCBI Taxonomy" id="589385"/>
    <lineage>
        <taxon>Bacteria</taxon>
        <taxon>Bacillati</taxon>
        <taxon>Actinomycetota</taxon>
        <taxon>Actinomycetes</taxon>
        <taxon>Pseudonocardiales</taxon>
        <taxon>Pseudonocardiaceae</taxon>
        <taxon>Amycolatopsis</taxon>
    </lineage>
</organism>
<dbReference type="AlphaFoldDB" id="A0A1H3L338"/>
<feature type="transmembrane region" description="Helical" evidence="1">
    <location>
        <begin position="12"/>
        <end position="33"/>
    </location>
</feature>
<evidence type="ECO:0000313" key="3">
    <source>
        <dbReference type="Proteomes" id="UP000199515"/>
    </source>
</evidence>
<evidence type="ECO:0000256" key="1">
    <source>
        <dbReference type="SAM" id="Phobius"/>
    </source>
</evidence>
<reference evidence="2 3" key="1">
    <citation type="submission" date="2016-10" db="EMBL/GenBank/DDBJ databases">
        <authorList>
            <person name="de Groot N.N."/>
        </authorList>
    </citation>
    <scope>NUCLEOTIDE SEQUENCE [LARGE SCALE GENOMIC DNA]</scope>
    <source>
        <strain evidence="2 3">CPCC 202699</strain>
    </source>
</reference>
<dbReference type="EMBL" id="FNON01000006">
    <property type="protein sequence ID" value="SDY58639.1"/>
    <property type="molecule type" value="Genomic_DNA"/>
</dbReference>
<gene>
    <name evidence="2" type="ORF">SAMN05421504_10636</name>
</gene>
<dbReference type="STRING" id="589385.SAMN05421504_10636"/>
<feature type="transmembrane region" description="Helical" evidence="1">
    <location>
        <begin position="61"/>
        <end position="81"/>
    </location>
</feature>
<dbReference type="RefSeq" id="WP_091293344.1">
    <property type="nucleotide sequence ID" value="NZ_FNON01000006.1"/>
</dbReference>
<dbReference type="Proteomes" id="UP000199515">
    <property type="component" value="Unassembled WGS sequence"/>
</dbReference>
<dbReference type="OrthoDB" id="3690922at2"/>
<keyword evidence="1" id="KW-1133">Transmembrane helix</keyword>